<dbReference type="Proteomes" id="UP000236723">
    <property type="component" value="Unassembled WGS sequence"/>
</dbReference>
<dbReference type="EMBL" id="FNVO01000019">
    <property type="protein sequence ID" value="SEG86469.1"/>
    <property type="molecule type" value="Genomic_DNA"/>
</dbReference>
<keyword evidence="2" id="KW-1185">Reference proteome</keyword>
<evidence type="ECO:0000313" key="2">
    <source>
        <dbReference type="Proteomes" id="UP000236723"/>
    </source>
</evidence>
<gene>
    <name evidence="1" type="ORF">SAMN04489712_11991</name>
</gene>
<dbReference type="OrthoDB" id="5188586at2"/>
<proteinExistence type="predicted"/>
<name>A0A1H6DML4_9ACTN</name>
<reference evidence="2" key="1">
    <citation type="submission" date="2016-10" db="EMBL/GenBank/DDBJ databases">
        <authorList>
            <person name="Varghese N."/>
            <person name="Submissions S."/>
        </authorList>
    </citation>
    <scope>NUCLEOTIDE SEQUENCE [LARGE SCALE GENOMIC DNA]</scope>
    <source>
        <strain evidence="2">DSM 43163</strain>
    </source>
</reference>
<dbReference type="RefSeq" id="WP_103942881.1">
    <property type="nucleotide sequence ID" value="NZ_FNVO01000019.1"/>
</dbReference>
<protein>
    <recommendedName>
        <fullName evidence="3">Aromatic prenyltransferase, DMATS type</fullName>
    </recommendedName>
</protein>
<dbReference type="AlphaFoldDB" id="A0A1H6DML4"/>
<organism evidence="1 2">
    <name type="scientific">Thermomonospora echinospora</name>
    <dbReference type="NCBI Taxonomy" id="1992"/>
    <lineage>
        <taxon>Bacteria</taxon>
        <taxon>Bacillati</taxon>
        <taxon>Actinomycetota</taxon>
        <taxon>Actinomycetes</taxon>
        <taxon>Streptosporangiales</taxon>
        <taxon>Thermomonosporaceae</taxon>
        <taxon>Thermomonospora</taxon>
    </lineage>
</organism>
<sequence>MTAAHTSTAGRRAVERLAAALTGTAAGTMPPHLDAALDRVEAGPWPEVAWTWSRLTPSGCPVELATDPTGGSRLYWAAEVCGPQAPEADRLRRTVTVLAEAGQAPAAEVVRSLAALQHGADLRFGAWVGGREDVRGAAPARLKLYAELAGLPEELLARPVLDAWRALPAGTVPRMFGIEPATGKSELYARLPITDPLDLMPFLHAAGHLRALNGVRDRLPGGLDRLAGRRLGVSVAWTPDTADLELCLFVTARTLFPGAPELLGPLVPRMPALEGRRLGSVTLRLDPTGRTLSTALALSPRTSGLGRRTGPR</sequence>
<evidence type="ECO:0008006" key="3">
    <source>
        <dbReference type="Google" id="ProtNLM"/>
    </source>
</evidence>
<accession>A0A1H6DML4</accession>
<evidence type="ECO:0000313" key="1">
    <source>
        <dbReference type="EMBL" id="SEG86469.1"/>
    </source>
</evidence>